<dbReference type="GO" id="GO:0004888">
    <property type="term" value="F:transmembrane signaling receptor activity"/>
    <property type="evidence" value="ECO:0007669"/>
    <property type="project" value="InterPro"/>
</dbReference>
<gene>
    <name evidence="7" type="ordered locus">Suden_1178</name>
</gene>
<dbReference type="SMART" id="SM00283">
    <property type="entry name" value="MA"/>
    <property type="match status" value="1"/>
</dbReference>
<feature type="domain" description="HAMP" evidence="6">
    <location>
        <begin position="199"/>
        <end position="253"/>
    </location>
</feature>
<dbReference type="PANTHER" id="PTHR32089:SF114">
    <property type="entry name" value="METHYL-ACCEPTING CHEMOTAXIS PROTEIN MCPB"/>
    <property type="match status" value="1"/>
</dbReference>
<feature type="transmembrane region" description="Helical" evidence="4">
    <location>
        <begin position="177"/>
        <end position="197"/>
    </location>
</feature>
<evidence type="ECO:0000256" key="2">
    <source>
        <dbReference type="ARBA" id="ARBA00029447"/>
    </source>
</evidence>
<feature type="transmembrane region" description="Helical" evidence="4">
    <location>
        <begin position="9"/>
        <end position="28"/>
    </location>
</feature>
<dbReference type="PANTHER" id="PTHR32089">
    <property type="entry name" value="METHYL-ACCEPTING CHEMOTAXIS PROTEIN MCPB"/>
    <property type="match status" value="1"/>
</dbReference>
<name>Q30RC5_SULDN</name>
<dbReference type="PROSITE" id="PS50885">
    <property type="entry name" value="HAMP"/>
    <property type="match status" value="1"/>
</dbReference>
<dbReference type="InterPro" id="IPR004089">
    <property type="entry name" value="MCPsignal_dom"/>
</dbReference>
<dbReference type="AlphaFoldDB" id="Q30RC5"/>
<dbReference type="EMBL" id="CP000153">
    <property type="protein sequence ID" value="ABB44456.1"/>
    <property type="molecule type" value="Genomic_DNA"/>
</dbReference>
<protein>
    <submittedName>
        <fullName evidence="7">Methyl-accepting chemotaxis sensory transducer</fullName>
    </submittedName>
</protein>
<dbReference type="InterPro" id="IPR048904">
    <property type="entry name" value="Mcp40H-20-like_sensor"/>
</dbReference>
<dbReference type="HOGENOM" id="CLU_000445_107_27_7"/>
<dbReference type="Pfam" id="PF21563">
    <property type="entry name" value="Mcp40H-20_sensor"/>
    <property type="match status" value="1"/>
</dbReference>
<keyword evidence="4" id="KW-0472">Membrane</keyword>
<evidence type="ECO:0000256" key="3">
    <source>
        <dbReference type="PROSITE-ProRule" id="PRU00284"/>
    </source>
</evidence>
<dbReference type="KEGG" id="tdn:Suden_1178"/>
<dbReference type="GO" id="GO:0016020">
    <property type="term" value="C:membrane"/>
    <property type="evidence" value="ECO:0007669"/>
    <property type="project" value="InterPro"/>
</dbReference>
<evidence type="ECO:0000313" key="7">
    <source>
        <dbReference type="EMBL" id="ABB44456.1"/>
    </source>
</evidence>
<dbReference type="PRINTS" id="PR00260">
    <property type="entry name" value="CHEMTRNSDUCR"/>
</dbReference>
<keyword evidence="8" id="KW-1185">Reference proteome</keyword>
<evidence type="ECO:0000256" key="4">
    <source>
        <dbReference type="SAM" id="Phobius"/>
    </source>
</evidence>
<dbReference type="STRING" id="326298.Suden_1178"/>
<comment type="similarity">
    <text evidence="2">Belongs to the methyl-accepting chemotaxis (MCP) protein family.</text>
</comment>
<dbReference type="RefSeq" id="WP_011372808.1">
    <property type="nucleotide sequence ID" value="NC_007575.1"/>
</dbReference>
<evidence type="ECO:0000259" key="6">
    <source>
        <dbReference type="PROSITE" id="PS50885"/>
    </source>
</evidence>
<keyword evidence="4" id="KW-1133">Transmembrane helix</keyword>
<dbReference type="GO" id="GO:0007165">
    <property type="term" value="P:signal transduction"/>
    <property type="evidence" value="ECO:0007669"/>
    <property type="project" value="UniProtKB-KW"/>
</dbReference>
<dbReference type="Gene3D" id="1.10.287.950">
    <property type="entry name" value="Methyl-accepting chemotaxis protein"/>
    <property type="match status" value="1"/>
</dbReference>
<evidence type="ECO:0000259" key="5">
    <source>
        <dbReference type="PROSITE" id="PS50111"/>
    </source>
</evidence>
<accession>Q30RC5</accession>
<sequence>MLSTIKSRIIITILLFGTLAVGLMYFYISYTFNDFSNKTANKSLDMLSQSIFQTVTQSMLAGDPKVVQNTVQEAKKIHGIEALDVSKSKLTLELYARENETFTNDAMIREVLESKKAKIIEKTESSHHTIELLKPMVAEQNCIACHANAKEGDALGVMSLTVSLDANDTEIRDTKNILLITLSTVFIIFILIINTFFKKEVIAPIDELRKRIRALVDGDKDLTRRIEVLRKNEFAASAYAVNDFVTTVQDTVNEVKSLGRENVSIADKITKSSSSIFQTIQEESAIVLETTHKSKSIKDILDNSILIAKETQEKVLQADRNLESSKEALSELVHEVDTFIEIENDLSLKLLGLKHDADQVKSVLLVIKDIAEQTNLLALNAAIEAARAGEHGRGFAVVADEVRKLAERTQRSLVEIEMSVSTIVQSINDVSDKMHENAKGMEKLTNISHNVEDKINDTSYEMKNSVAVARRSVEDSQMMVKHTDEIIFQINEINNHSSLNKQRVTSITDESKRLLEVANSLESRINEFKS</sequence>
<proteinExistence type="inferred from homology"/>
<organism evidence="7 8">
    <name type="scientific">Sulfurimonas denitrificans (strain ATCC 33889 / DSM 1251)</name>
    <name type="common">Thiomicrospira denitrificans (strain ATCC 33889 / DSM 1251)</name>
    <dbReference type="NCBI Taxonomy" id="326298"/>
    <lineage>
        <taxon>Bacteria</taxon>
        <taxon>Pseudomonadati</taxon>
        <taxon>Campylobacterota</taxon>
        <taxon>Epsilonproteobacteria</taxon>
        <taxon>Campylobacterales</taxon>
        <taxon>Sulfurimonadaceae</taxon>
        <taxon>Sulfurimonas</taxon>
    </lineage>
</organism>
<dbReference type="Pfam" id="PF00015">
    <property type="entry name" value="MCPsignal"/>
    <property type="match status" value="1"/>
</dbReference>
<dbReference type="SUPFAM" id="SSF58104">
    <property type="entry name" value="Methyl-accepting chemotaxis protein (MCP) signaling domain"/>
    <property type="match status" value="1"/>
</dbReference>
<evidence type="ECO:0000256" key="1">
    <source>
        <dbReference type="ARBA" id="ARBA00023224"/>
    </source>
</evidence>
<evidence type="ECO:0000313" key="8">
    <source>
        <dbReference type="Proteomes" id="UP000002714"/>
    </source>
</evidence>
<dbReference type="Gene3D" id="3.30.450.290">
    <property type="match status" value="1"/>
</dbReference>
<keyword evidence="1 3" id="KW-0807">Transducer</keyword>
<reference evidence="7 8" key="1">
    <citation type="journal article" date="2008" name="Appl. Environ. Microbiol.">
        <title>Genome of the epsilonproteobacterial chemolithoautotroph Sulfurimonas denitrificans.</title>
        <authorList>
            <person name="Sievert S.M."/>
            <person name="Scott K.M."/>
            <person name="Klotz M.G."/>
            <person name="Chain P.S.G."/>
            <person name="Hauser L.J."/>
            <person name="Hemp J."/>
            <person name="Huegler M."/>
            <person name="Land M."/>
            <person name="Lapidus A."/>
            <person name="Larimer F.W."/>
            <person name="Lucas S."/>
            <person name="Malfatti S.A."/>
            <person name="Meyer F."/>
            <person name="Paulsen I.T."/>
            <person name="Ren Q."/>
            <person name="Simon J."/>
            <person name="Bailey K."/>
            <person name="Diaz E."/>
            <person name="Fitzpatrick K.A."/>
            <person name="Glover B."/>
            <person name="Gwatney N."/>
            <person name="Korajkic A."/>
            <person name="Long A."/>
            <person name="Mobberley J.M."/>
            <person name="Pantry S.N."/>
            <person name="Pazder G."/>
            <person name="Peterson S."/>
            <person name="Quintanilla J.D."/>
            <person name="Sprinkle R."/>
            <person name="Stephens J."/>
            <person name="Thomas P."/>
            <person name="Vaughn R."/>
            <person name="Weber M.J."/>
            <person name="Wooten L.L."/>
        </authorList>
    </citation>
    <scope>NUCLEOTIDE SEQUENCE [LARGE SCALE GENOMIC DNA]</scope>
    <source>
        <strain evidence="8">ATCC 33889 / DSM 1251</strain>
    </source>
</reference>
<dbReference type="PROSITE" id="PS50111">
    <property type="entry name" value="CHEMOTAXIS_TRANSDUC_2"/>
    <property type="match status" value="1"/>
</dbReference>
<feature type="domain" description="Methyl-accepting transducer" evidence="5">
    <location>
        <begin position="258"/>
        <end position="494"/>
    </location>
</feature>
<dbReference type="InterPro" id="IPR004090">
    <property type="entry name" value="Chemotax_Me-accpt_rcpt"/>
</dbReference>
<dbReference type="eggNOG" id="COG0840">
    <property type="taxonomic scope" value="Bacteria"/>
</dbReference>
<dbReference type="Gene3D" id="6.10.340.10">
    <property type="match status" value="1"/>
</dbReference>
<dbReference type="SMART" id="SM00304">
    <property type="entry name" value="HAMP"/>
    <property type="match status" value="1"/>
</dbReference>
<keyword evidence="4" id="KW-0812">Transmembrane</keyword>
<dbReference type="InterPro" id="IPR003660">
    <property type="entry name" value="HAMP_dom"/>
</dbReference>
<dbReference type="OrthoDB" id="9776024at2"/>
<dbReference type="Proteomes" id="UP000002714">
    <property type="component" value="Chromosome"/>
</dbReference>
<dbReference type="GO" id="GO:0006935">
    <property type="term" value="P:chemotaxis"/>
    <property type="evidence" value="ECO:0007669"/>
    <property type="project" value="InterPro"/>
</dbReference>